<accession>A0A0E9QVN9</accession>
<sequence length="34" mass="3621">MSLSQIKVQCSSLSPGYAFPLSTASLFIHHSGLL</sequence>
<protein>
    <submittedName>
        <fullName evidence="1">Uncharacterized protein</fullName>
    </submittedName>
</protein>
<organism evidence="1">
    <name type="scientific">Anguilla anguilla</name>
    <name type="common">European freshwater eel</name>
    <name type="synonym">Muraena anguilla</name>
    <dbReference type="NCBI Taxonomy" id="7936"/>
    <lineage>
        <taxon>Eukaryota</taxon>
        <taxon>Metazoa</taxon>
        <taxon>Chordata</taxon>
        <taxon>Craniata</taxon>
        <taxon>Vertebrata</taxon>
        <taxon>Euteleostomi</taxon>
        <taxon>Actinopterygii</taxon>
        <taxon>Neopterygii</taxon>
        <taxon>Teleostei</taxon>
        <taxon>Anguilliformes</taxon>
        <taxon>Anguillidae</taxon>
        <taxon>Anguilla</taxon>
    </lineage>
</organism>
<proteinExistence type="predicted"/>
<dbReference type="AlphaFoldDB" id="A0A0E9QVN9"/>
<name>A0A0E9QVN9_ANGAN</name>
<reference evidence="1" key="1">
    <citation type="submission" date="2014-11" db="EMBL/GenBank/DDBJ databases">
        <authorList>
            <person name="Amaro Gonzalez C."/>
        </authorList>
    </citation>
    <scope>NUCLEOTIDE SEQUENCE</scope>
</reference>
<evidence type="ECO:0000313" key="1">
    <source>
        <dbReference type="EMBL" id="JAH20183.1"/>
    </source>
</evidence>
<dbReference type="EMBL" id="GBXM01088394">
    <property type="protein sequence ID" value="JAH20183.1"/>
    <property type="molecule type" value="Transcribed_RNA"/>
</dbReference>
<reference evidence="1" key="2">
    <citation type="journal article" date="2015" name="Fish Shellfish Immunol.">
        <title>Early steps in the European eel (Anguilla anguilla)-Vibrio vulnificus interaction in the gills: Role of the RtxA13 toxin.</title>
        <authorList>
            <person name="Callol A."/>
            <person name="Pajuelo D."/>
            <person name="Ebbesson L."/>
            <person name="Teles M."/>
            <person name="MacKenzie S."/>
            <person name="Amaro C."/>
        </authorList>
    </citation>
    <scope>NUCLEOTIDE SEQUENCE</scope>
</reference>